<accession>A0A813BUA6</accession>
<proteinExistence type="predicted"/>
<dbReference type="Proteomes" id="UP000601435">
    <property type="component" value="Unassembled WGS sequence"/>
</dbReference>
<evidence type="ECO:0000313" key="3">
    <source>
        <dbReference type="Proteomes" id="UP000601435"/>
    </source>
</evidence>
<gene>
    <name evidence="2" type="ORF">SNEC2469_LOCUS32013</name>
</gene>
<protein>
    <submittedName>
        <fullName evidence="2">Uncharacterized protein</fullName>
    </submittedName>
</protein>
<comment type="caution">
    <text evidence="2">The sequence shown here is derived from an EMBL/GenBank/DDBJ whole genome shotgun (WGS) entry which is preliminary data.</text>
</comment>
<sequence length="217" mass="23784">MQGRKRRKTTQDLPAVRCQQAREPTGLARKAGRGDEAVLNRSTTAGSMRLILAGEDATGRKPPAPLRTPAAPTRQRKVESNEVLADSDDERPLSTLVDAEDAPLAQSCLLSQPLDSAEFPIRVYTAGEEEEESEDPWSSCSEPEDADLIGGLEAGTTELVWCRSSFCRPGTWIRRQNARYARSKDCVPRSVFGDLGVSRYHLLVHSLPCSSFQSLAV</sequence>
<reference evidence="2" key="1">
    <citation type="submission" date="2021-02" db="EMBL/GenBank/DDBJ databases">
        <authorList>
            <person name="Dougan E. K."/>
            <person name="Rhodes N."/>
            <person name="Thang M."/>
            <person name="Chan C."/>
        </authorList>
    </citation>
    <scope>NUCLEOTIDE SEQUENCE</scope>
</reference>
<keyword evidence="3" id="KW-1185">Reference proteome</keyword>
<evidence type="ECO:0000256" key="1">
    <source>
        <dbReference type="SAM" id="MobiDB-lite"/>
    </source>
</evidence>
<name>A0A813BUA6_9DINO</name>
<dbReference type="AlphaFoldDB" id="A0A813BUA6"/>
<feature type="region of interest" description="Disordered" evidence="1">
    <location>
        <begin position="54"/>
        <end position="90"/>
    </location>
</feature>
<dbReference type="OrthoDB" id="10398959at2759"/>
<dbReference type="EMBL" id="CAJNJA010079419">
    <property type="protein sequence ID" value="CAE7925141.1"/>
    <property type="molecule type" value="Genomic_DNA"/>
</dbReference>
<organism evidence="2 3">
    <name type="scientific">Symbiodinium necroappetens</name>
    <dbReference type="NCBI Taxonomy" id="1628268"/>
    <lineage>
        <taxon>Eukaryota</taxon>
        <taxon>Sar</taxon>
        <taxon>Alveolata</taxon>
        <taxon>Dinophyceae</taxon>
        <taxon>Suessiales</taxon>
        <taxon>Symbiodiniaceae</taxon>
        <taxon>Symbiodinium</taxon>
    </lineage>
</organism>
<evidence type="ECO:0000313" key="2">
    <source>
        <dbReference type="EMBL" id="CAE7925141.1"/>
    </source>
</evidence>